<dbReference type="EMBL" id="BPQB01000038">
    <property type="protein sequence ID" value="GJE94161.1"/>
    <property type="molecule type" value="Genomic_DNA"/>
</dbReference>
<evidence type="ECO:0000256" key="1">
    <source>
        <dbReference type="SAM" id="MobiDB-lite"/>
    </source>
</evidence>
<feature type="region of interest" description="Disordered" evidence="1">
    <location>
        <begin position="1"/>
        <end position="28"/>
    </location>
</feature>
<evidence type="ECO:0000313" key="2">
    <source>
        <dbReference type="EMBL" id="GJE94161.1"/>
    </source>
</evidence>
<proteinExistence type="predicted"/>
<feature type="compositionally biased region" description="Basic and acidic residues" evidence="1">
    <location>
        <begin position="8"/>
        <end position="24"/>
    </location>
</feature>
<gene>
    <name evidence="2" type="ORF">PsYK624_103290</name>
</gene>
<dbReference type="Proteomes" id="UP000703269">
    <property type="component" value="Unassembled WGS sequence"/>
</dbReference>
<comment type="caution">
    <text evidence="2">The sequence shown here is derived from an EMBL/GenBank/DDBJ whole genome shotgun (WGS) entry which is preliminary data.</text>
</comment>
<accession>A0A9P3GFU9</accession>
<dbReference type="AlphaFoldDB" id="A0A9P3GFU9"/>
<name>A0A9P3GFU9_9APHY</name>
<keyword evidence="3" id="KW-1185">Reference proteome</keyword>
<protein>
    <submittedName>
        <fullName evidence="2">Uncharacterized protein</fullName>
    </submittedName>
</protein>
<reference evidence="2 3" key="1">
    <citation type="submission" date="2021-08" db="EMBL/GenBank/DDBJ databases">
        <title>Draft Genome Sequence of Phanerochaete sordida strain YK-624.</title>
        <authorList>
            <person name="Mori T."/>
            <person name="Dohra H."/>
            <person name="Suzuki T."/>
            <person name="Kawagishi H."/>
            <person name="Hirai H."/>
        </authorList>
    </citation>
    <scope>NUCLEOTIDE SEQUENCE [LARGE SCALE GENOMIC DNA]</scope>
    <source>
        <strain evidence="2 3">YK-624</strain>
    </source>
</reference>
<sequence length="290" mass="31131">MSPPRRWPRGEFTDHPGLSRRDPEAYGGRGLWGKPLVRCAKCAERASREAGPPNDSSLEGDVEYGSHVQRRFCDWFPYRPATGLYHLTICPSGQPADVQQRASRELAKLNEHRIRRKVAKSGPASETQAQTQPATAQFQNCDVASAFGTCLPWALPLPTPAAPSPEAPHTTQAPYAFGEPSANDTMAYIPLLRTLMDSMCRDDSQAQQAVRGAAYDHDLPLSPLLPQPSSVTGHGTPSMGAANIIYGTGTSDLVPPVEQASMQYSTLALPLPPPTGPIASAGGVCRFCGQ</sequence>
<evidence type="ECO:0000313" key="3">
    <source>
        <dbReference type="Proteomes" id="UP000703269"/>
    </source>
</evidence>
<organism evidence="2 3">
    <name type="scientific">Phanerochaete sordida</name>
    <dbReference type="NCBI Taxonomy" id="48140"/>
    <lineage>
        <taxon>Eukaryota</taxon>
        <taxon>Fungi</taxon>
        <taxon>Dikarya</taxon>
        <taxon>Basidiomycota</taxon>
        <taxon>Agaricomycotina</taxon>
        <taxon>Agaricomycetes</taxon>
        <taxon>Polyporales</taxon>
        <taxon>Phanerochaetaceae</taxon>
        <taxon>Phanerochaete</taxon>
    </lineage>
</organism>